<reference evidence="1 2" key="1">
    <citation type="submission" date="2014-03" db="EMBL/GenBank/DDBJ databases">
        <title>Genetic Variability of E. coli after antibiotic treatment.</title>
        <authorList>
            <person name="Silbergeld E."/>
            <person name="Coles C."/>
            <person name="Seidman J.C."/>
            <person name="You Y."/>
            <person name="George J."/>
            <person name="Nadendla S."/>
            <person name="Huot H."/>
            <person name="Daugherty S.C."/>
            <person name="Nagaraj S."/>
            <person name="Ott S."/>
            <person name="Klega K."/>
            <person name="Rasko D."/>
        </authorList>
    </citation>
    <scope>NUCLEOTIDE SEQUENCE [LARGE SCALE GENOMIC DNA]</scope>
    <source>
        <strain evidence="1 2">1-250-04_S3_C1</strain>
    </source>
</reference>
<sequence length="145" mass="15964">MADIAIVWDQGCGSLQLNGADLLTDDSLLTAVLISLFTDRRALASDEIPDGTRDRRGWWGDSFRPRPIGSRLWLLRREKTLASVISRARAYADEALGWLSQDGVASSVVCHAERVGHARLALSVRITLPDGSVRPMIFYADLKGE</sequence>
<accession>A0AAN4NSM9</accession>
<comment type="caution">
    <text evidence="1">The sequence shown here is derived from an EMBL/GenBank/DDBJ whole genome shotgun (WGS) entry which is preliminary data.</text>
</comment>
<organism evidence="1 2">
    <name type="scientific">Escherichia coli 1-250-04_S3_C1</name>
    <dbReference type="NCBI Taxonomy" id="1444135"/>
    <lineage>
        <taxon>Bacteria</taxon>
        <taxon>Pseudomonadati</taxon>
        <taxon>Pseudomonadota</taxon>
        <taxon>Gammaproteobacteria</taxon>
        <taxon>Enterobacterales</taxon>
        <taxon>Enterobacteriaceae</taxon>
        <taxon>Escherichia</taxon>
    </lineage>
</organism>
<evidence type="ECO:0000313" key="2">
    <source>
        <dbReference type="Proteomes" id="UP000024043"/>
    </source>
</evidence>
<dbReference type="Proteomes" id="UP000024043">
    <property type="component" value="Unassembled WGS sequence"/>
</dbReference>
<evidence type="ECO:0000313" key="1">
    <source>
        <dbReference type="EMBL" id="EZJ84758.1"/>
    </source>
</evidence>
<dbReference type="RefSeq" id="WP_000763299.1">
    <property type="nucleotide sequence ID" value="NZ_JJLU01000085.1"/>
</dbReference>
<protein>
    <submittedName>
        <fullName evidence="1">Phage GP46 family protein</fullName>
    </submittedName>
</protein>
<dbReference type="Pfam" id="PF07409">
    <property type="entry name" value="GP46"/>
    <property type="match status" value="1"/>
</dbReference>
<dbReference type="AlphaFoldDB" id="A0AAN4NSM9"/>
<dbReference type="EMBL" id="JJLU01000085">
    <property type="protein sequence ID" value="EZJ84758.1"/>
    <property type="molecule type" value="Genomic_DNA"/>
</dbReference>
<proteinExistence type="predicted"/>
<gene>
    <name evidence="1" type="ORF">AC00_2728</name>
</gene>
<name>A0AAN4NSM9_ECOLX</name>
<dbReference type="InterPro" id="IPR010877">
    <property type="entry name" value="Phage_Mu_Gp46"/>
</dbReference>